<feature type="compositionally biased region" description="Low complexity" evidence="1">
    <location>
        <begin position="439"/>
        <end position="457"/>
    </location>
</feature>
<dbReference type="Pfam" id="PF22486">
    <property type="entry name" value="MATH_2"/>
    <property type="match status" value="1"/>
</dbReference>
<keyword evidence="4" id="KW-1185">Reference proteome</keyword>
<dbReference type="InterPro" id="IPR055327">
    <property type="entry name" value="TRAF1A/B"/>
</dbReference>
<comment type="caution">
    <text evidence="3">The sequence shown here is derived from an EMBL/GenBank/DDBJ whole genome shotgun (WGS) entry which is preliminary data.</text>
</comment>
<gene>
    <name evidence="3" type="ORF">Bca52824_069159</name>
</gene>
<feature type="compositionally biased region" description="Basic and acidic residues" evidence="1">
    <location>
        <begin position="533"/>
        <end position="557"/>
    </location>
</feature>
<evidence type="ECO:0000313" key="4">
    <source>
        <dbReference type="Proteomes" id="UP000886595"/>
    </source>
</evidence>
<protein>
    <recommendedName>
        <fullName evidence="2">MATH domain-containing protein</fullName>
    </recommendedName>
</protein>
<feature type="compositionally biased region" description="Basic and acidic residues" evidence="1">
    <location>
        <begin position="382"/>
        <end position="438"/>
    </location>
</feature>
<accession>A0A8X7U0S8</accession>
<reference evidence="3 4" key="1">
    <citation type="submission" date="2020-02" db="EMBL/GenBank/DDBJ databases">
        <authorList>
            <person name="Ma Q."/>
            <person name="Huang Y."/>
            <person name="Song X."/>
            <person name="Pei D."/>
        </authorList>
    </citation>
    <scope>NUCLEOTIDE SEQUENCE [LARGE SCALE GENOMIC DNA]</scope>
    <source>
        <strain evidence="3">Sxm20200214</strain>
        <tissue evidence="3">Leaf</tissue>
    </source>
</reference>
<dbReference type="SMART" id="SM00061">
    <property type="entry name" value="MATH"/>
    <property type="match status" value="1"/>
</dbReference>
<feature type="compositionally biased region" description="Low complexity" evidence="1">
    <location>
        <begin position="1"/>
        <end position="15"/>
    </location>
</feature>
<dbReference type="PROSITE" id="PS50144">
    <property type="entry name" value="MATH"/>
    <property type="match status" value="1"/>
</dbReference>
<dbReference type="Proteomes" id="UP000886595">
    <property type="component" value="Unassembled WGS sequence"/>
</dbReference>
<evidence type="ECO:0000256" key="1">
    <source>
        <dbReference type="SAM" id="MobiDB-lite"/>
    </source>
</evidence>
<dbReference type="InterPro" id="IPR002083">
    <property type="entry name" value="MATH/TRAF_dom"/>
</dbReference>
<feature type="domain" description="MATH" evidence="2">
    <location>
        <begin position="42"/>
        <end position="165"/>
    </location>
</feature>
<evidence type="ECO:0000313" key="3">
    <source>
        <dbReference type="EMBL" id="KAG2262080.1"/>
    </source>
</evidence>
<feature type="region of interest" description="Disordered" evidence="1">
    <location>
        <begin position="1"/>
        <end position="24"/>
    </location>
</feature>
<feature type="compositionally biased region" description="Polar residues" evidence="1">
    <location>
        <begin position="644"/>
        <end position="672"/>
    </location>
</feature>
<evidence type="ECO:0000259" key="2">
    <source>
        <dbReference type="PROSITE" id="PS50144"/>
    </source>
</evidence>
<dbReference type="CDD" id="cd00121">
    <property type="entry name" value="MATH"/>
    <property type="match status" value="1"/>
</dbReference>
<feature type="region of interest" description="Disordered" evidence="1">
    <location>
        <begin position="382"/>
        <end position="570"/>
    </location>
</feature>
<dbReference type="PANTHER" id="PTHR47477:SF20">
    <property type="entry name" value="MATH DOMAIN-CONTAINING PROTEIN"/>
    <property type="match status" value="1"/>
</dbReference>
<sequence length="830" mass="93183">MSESSNNEDNGSGQSLVEDNSDGRRSHSDALVEWRSKHAELYGKHTWKIENYSENYKRELRSDVFDAGGYKWYISIYPTRWDDCNHLAVYLCLTNHEELRPGWSHFAQYTLALMNKDPQKSRYLDSVNQFQKKERDWGWSKFIELHKLHEGYIHDLDSLIIKAKVQVIRVDRPLRCLSSQYRRELVRVYLPYVENICWQFMEAERIRFNKLIQNKEKFQRKMDVVLNLAARIFFVMRQGTSTLMMDSLYSGWKAIEGQTKKKISRQRQMDNVELPAAPAPIVSVDQDMFVLVDDLLPLMQRTVFAPFRIKEVNGSQNPSKVGDVGGEYSKEAIVRDESRLTEVGRRTMEILVLAHIYSNKVKVAYKEDFALMMQEKLIHEEEEEKIRAEQRDTEKEESVRKKTESSTEKPDTLGESSPVHRELDASEIHHPSSEDTSRGRSSSISIPSGGGSSISSPNEVANGSYKGMFQTGKPRVGVESKGKTPRRKVSGANSLATETEDQPSRHASNHKSQSHSSETRRVVEAEAVISRIQEAHNPREHNPVSKDRGMVQTKEKSPAVFSPPKASPWNLPSVAQAKPEERGVFNVDTVPNRKAISSRSPLSDQASPSRDIQFHTVGSRAAVQKTTSPIPSLSRPLRAPTVSAARTSTTSFARSVSSTGRVSAPTHSQNYIPPSYKHAVVGSLSSDHSSSHSTGTSALLSVSNQSGFPIDVGSADVWSGGLLRTGGSSSNRDTTQSLMTDEFPHHGIINDLLEEEHGLMITSGYLRFPQWLNDVYSFLANMEISGRSRSYSNDGFKQSYMSGSSSSSSSLYGNGQMDGLTRQTRANMDL</sequence>
<dbReference type="InterPro" id="IPR008974">
    <property type="entry name" value="TRAF-like"/>
</dbReference>
<dbReference type="SUPFAM" id="SSF49599">
    <property type="entry name" value="TRAF domain-like"/>
    <property type="match status" value="1"/>
</dbReference>
<name>A0A8X7U0S8_BRACI</name>
<organism evidence="3 4">
    <name type="scientific">Brassica carinata</name>
    <name type="common">Ethiopian mustard</name>
    <name type="synonym">Abyssinian cabbage</name>
    <dbReference type="NCBI Taxonomy" id="52824"/>
    <lineage>
        <taxon>Eukaryota</taxon>
        <taxon>Viridiplantae</taxon>
        <taxon>Streptophyta</taxon>
        <taxon>Embryophyta</taxon>
        <taxon>Tracheophyta</taxon>
        <taxon>Spermatophyta</taxon>
        <taxon>Magnoliopsida</taxon>
        <taxon>eudicotyledons</taxon>
        <taxon>Gunneridae</taxon>
        <taxon>Pentapetalae</taxon>
        <taxon>rosids</taxon>
        <taxon>malvids</taxon>
        <taxon>Brassicales</taxon>
        <taxon>Brassicaceae</taxon>
        <taxon>Brassiceae</taxon>
        <taxon>Brassica</taxon>
    </lineage>
</organism>
<feature type="region of interest" description="Disordered" evidence="1">
    <location>
        <begin position="620"/>
        <end position="673"/>
    </location>
</feature>
<dbReference type="PANTHER" id="PTHR47477">
    <property type="entry name" value="TNF RECEPTOR-ASSOCIATED FACTOR HOMOLOG 1A"/>
    <property type="match status" value="1"/>
</dbReference>
<dbReference type="OrthoDB" id="660257at2759"/>
<dbReference type="Gene3D" id="2.60.210.10">
    <property type="entry name" value="Apoptosis, Tumor Necrosis Factor Receptor Associated Protein 2, Chain A"/>
    <property type="match status" value="1"/>
</dbReference>
<feature type="region of interest" description="Disordered" evidence="1">
    <location>
        <begin position="803"/>
        <end position="830"/>
    </location>
</feature>
<proteinExistence type="predicted"/>
<feature type="compositionally biased region" description="Polar residues" evidence="1">
    <location>
        <begin position="821"/>
        <end position="830"/>
    </location>
</feature>
<dbReference type="EMBL" id="JAAMPC010000014">
    <property type="protein sequence ID" value="KAG2262080.1"/>
    <property type="molecule type" value="Genomic_DNA"/>
</dbReference>
<dbReference type="AlphaFoldDB" id="A0A8X7U0S8"/>